<sequence>MRSRLILLLLPLLILTGCQAVQTTQGGAVGVDRTQYMFGGLSSDEVDKMAAQSYAKQLAEARSKGLLNTDKAMLNRLRRISNHLIPQVTHFRPEAKNWNWEVNLIKSDQINASAAPGGKILFYTGIVDKLKLTDAEIAQIMGHEIAHALREHGREAISRAYTSQMGTQIAGALLGLGEGSMQVADAAVQYGLMLPNSRSNETEADLIGMELAARAGYAPEAAVSLWQKMASASQGSPPQFLSTHPSTGGRIETLRATIPRVKPLYESSAKR</sequence>
<evidence type="ECO:0000256" key="6">
    <source>
        <dbReference type="RuleBase" id="RU003983"/>
    </source>
</evidence>
<evidence type="ECO:0000256" key="2">
    <source>
        <dbReference type="ARBA" id="ARBA00022723"/>
    </source>
</evidence>
<dbReference type="PROSITE" id="PS51257">
    <property type="entry name" value="PROKAR_LIPOPROTEIN"/>
    <property type="match status" value="1"/>
</dbReference>
<evidence type="ECO:0000256" key="1">
    <source>
        <dbReference type="ARBA" id="ARBA00022670"/>
    </source>
</evidence>
<evidence type="ECO:0000256" key="3">
    <source>
        <dbReference type="ARBA" id="ARBA00022801"/>
    </source>
</evidence>
<keyword evidence="2" id="KW-0479">Metal-binding</keyword>
<feature type="domain" description="Peptidase M48" evidence="8">
    <location>
        <begin position="76"/>
        <end position="257"/>
    </location>
</feature>
<comment type="caution">
    <text evidence="9">The sequence shown here is derived from an EMBL/GenBank/DDBJ whole genome shotgun (WGS) entry which is preliminary data.</text>
</comment>
<keyword evidence="5 6" id="KW-0482">Metalloprotease</keyword>
<feature type="chain" id="PRO_5047244181" description="Peptidase M48 domain-containing protein" evidence="7">
    <location>
        <begin position="21"/>
        <end position="271"/>
    </location>
</feature>
<dbReference type="Pfam" id="PF01435">
    <property type="entry name" value="Peptidase_M48"/>
    <property type="match status" value="1"/>
</dbReference>
<keyword evidence="4 6" id="KW-0862">Zinc</keyword>
<dbReference type="InterPro" id="IPR051156">
    <property type="entry name" value="Mito/Outer_Membr_Metalloprot"/>
</dbReference>
<dbReference type="RefSeq" id="WP_150278379.1">
    <property type="nucleotide sequence ID" value="NZ_BMFF01000003.1"/>
</dbReference>
<reference evidence="10" key="1">
    <citation type="journal article" date="2019" name="Int. J. Syst. Evol. Microbiol.">
        <title>The Global Catalogue of Microorganisms (GCM) 10K type strain sequencing project: providing services to taxonomists for standard genome sequencing and annotation.</title>
        <authorList>
            <consortium name="The Broad Institute Genomics Platform"/>
            <consortium name="The Broad Institute Genome Sequencing Center for Infectious Disease"/>
            <person name="Wu L."/>
            <person name="Ma J."/>
        </authorList>
    </citation>
    <scope>NUCLEOTIDE SEQUENCE [LARGE SCALE GENOMIC DNA]</scope>
    <source>
        <strain evidence="10">CGMCC 1.12482</strain>
    </source>
</reference>
<proteinExistence type="inferred from homology"/>
<feature type="signal peptide" evidence="7">
    <location>
        <begin position="1"/>
        <end position="20"/>
    </location>
</feature>
<comment type="similarity">
    <text evidence="6">Belongs to the peptidase M48 family.</text>
</comment>
<dbReference type="PANTHER" id="PTHR22726:SF1">
    <property type="entry name" value="METALLOENDOPEPTIDASE OMA1, MITOCHONDRIAL"/>
    <property type="match status" value="1"/>
</dbReference>
<comment type="cofactor">
    <cofactor evidence="6">
        <name>Zn(2+)</name>
        <dbReference type="ChEBI" id="CHEBI:29105"/>
    </cofactor>
    <text evidence="6">Binds 1 zinc ion per subunit.</text>
</comment>
<dbReference type="Gene3D" id="3.30.2010.10">
    <property type="entry name" value="Metalloproteases ('zincins'), catalytic domain"/>
    <property type="match status" value="1"/>
</dbReference>
<keyword evidence="10" id="KW-1185">Reference proteome</keyword>
<evidence type="ECO:0000256" key="7">
    <source>
        <dbReference type="SAM" id="SignalP"/>
    </source>
</evidence>
<dbReference type="PANTHER" id="PTHR22726">
    <property type="entry name" value="METALLOENDOPEPTIDASE OMA1"/>
    <property type="match status" value="1"/>
</dbReference>
<dbReference type="InterPro" id="IPR001915">
    <property type="entry name" value="Peptidase_M48"/>
</dbReference>
<dbReference type="CDD" id="cd07331">
    <property type="entry name" value="M48C_Oma1_like"/>
    <property type="match status" value="1"/>
</dbReference>
<dbReference type="Proteomes" id="UP000638188">
    <property type="component" value="Unassembled WGS sequence"/>
</dbReference>
<evidence type="ECO:0000256" key="4">
    <source>
        <dbReference type="ARBA" id="ARBA00022833"/>
    </source>
</evidence>
<evidence type="ECO:0000313" key="10">
    <source>
        <dbReference type="Proteomes" id="UP000638188"/>
    </source>
</evidence>
<protein>
    <recommendedName>
        <fullName evidence="8">Peptidase M48 domain-containing protein</fullName>
    </recommendedName>
</protein>
<keyword evidence="3 6" id="KW-0378">Hydrolase</keyword>
<name>A0ABQ1PM89_9GAMM</name>
<gene>
    <name evidence="9" type="ORF">GCM10007418_18720</name>
</gene>
<organism evidence="9 10">
    <name type="scientific">Halopseudomonas salina</name>
    <dbReference type="NCBI Taxonomy" id="1323744"/>
    <lineage>
        <taxon>Bacteria</taxon>
        <taxon>Pseudomonadati</taxon>
        <taxon>Pseudomonadota</taxon>
        <taxon>Gammaproteobacteria</taxon>
        <taxon>Pseudomonadales</taxon>
        <taxon>Pseudomonadaceae</taxon>
        <taxon>Halopseudomonas</taxon>
    </lineage>
</organism>
<evidence type="ECO:0000259" key="8">
    <source>
        <dbReference type="Pfam" id="PF01435"/>
    </source>
</evidence>
<evidence type="ECO:0000313" key="9">
    <source>
        <dbReference type="EMBL" id="GGC99688.1"/>
    </source>
</evidence>
<dbReference type="EMBL" id="BMFF01000003">
    <property type="protein sequence ID" value="GGC99688.1"/>
    <property type="molecule type" value="Genomic_DNA"/>
</dbReference>
<accession>A0ABQ1PM89</accession>
<evidence type="ECO:0000256" key="5">
    <source>
        <dbReference type="ARBA" id="ARBA00023049"/>
    </source>
</evidence>
<keyword evidence="7" id="KW-0732">Signal</keyword>
<keyword evidence="1 6" id="KW-0645">Protease</keyword>